<keyword evidence="7 8" id="KW-0998">Cell outer membrane</keyword>
<dbReference type="RefSeq" id="WP_237379667.1">
    <property type="nucleotide sequence ID" value="NZ_CP071793.1"/>
</dbReference>
<dbReference type="KEGG" id="scor:J3U87_31010"/>
<dbReference type="AlphaFoldDB" id="A0A8A4TJD8"/>
<dbReference type="InterPro" id="IPR036942">
    <property type="entry name" value="Beta-barrel_TonB_sf"/>
</dbReference>
<evidence type="ECO:0000256" key="7">
    <source>
        <dbReference type="ARBA" id="ARBA00023237"/>
    </source>
</evidence>
<sequence>MKRIRESKAPRHTDTAMDAQVSPRRARNRRPHAHPHRLLGWLIVALLWLTPHLSAQDEKNLDKPAEDETTIEESMVVSASKKPEKRMEAPSTIETVTSEALLTSPATTFSGALAQVKGVDFANGGINLQKVSTRGFSSSFNSRMLSLVDGRLSTLPGAGLPQGGLAPVSSLDIKSMELVLGPAGALYGSNTTAGVLNIITKTPWDESGFTAALKGGQQSLVDARIRYAETVGDRWGFKLTGEYLQADEFDSDNVFNTGGANQTSYTDPAALEADIANGVAFREADLVTGDFDVVSAKFELTGYAKFGETTLSTMVGWSQNDGFGVTNVGRNRIDGWEIGHVQFKASAPRWYFQFTRTGEDAGDTYSIQNVPALLAAGVSLEAAADAARFINKSYLNDTELQGNWEIGSLYLVGGLSYREYQPNSEGSYLDDFADANGNVRDISREEKSVYLQADYRMMSDRLRLVGAARYDDFTEFDSQFSPKFGITYQQGNHHFRANYMSSYRAPEIIETHLFFFNGAARGNLNGFTVFSADGTELTHFQGLEPEEVTTLEIGWRAIFGSSIAVDAVAYKSDYENFISPLQVIATPVLGTYAQSADGEVIPFLLTYLNYGEAEIEGIDLGMDFYFSDEVSLKTSIGYTKLDSFDNNTTIPDIPFNTPEMKYKASLNVKDLPWRDSFFNISGRSTDAYDYLSGNWSGRLEESFVTDLAVGYRLAQTDTLLKLSWSNVFDQDKTELLGTPAVPSFVTFEIYQKF</sequence>
<dbReference type="Pfam" id="PF07715">
    <property type="entry name" value="Plug"/>
    <property type="match status" value="1"/>
</dbReference>
<proteinExistence type="inferred from homology"/>
<dbReference type="InterPro" id="IPR012910">
    <property type="entry name" value="Plug_dom"/>
</dbReference>
<protein>
    <submittedName>
        <fullName evidence="11">TonB-dependent receptor plug domain-containing protein</fullName>
    </submittedName>
</protein>
<comment type="subcellular location">
    <subcellularLocation>
        <location evidence="1 8">Cell outer membrane</location>
        <topology evidence="1 8">Multi-pass membrane protein</topology>
    </subcellularLocation>
</comment>
<evidence type="ECO:0000313" key="12">
    <source>
        <dbReference type="Proteomes" id="UP000663929"/>
    </source>
</evidence>
<dbReference type="Gene3D" id="2.40.170.20">
    <property type="entry name" value="TonB-dependent receptor, beta-barrel domain"/>
    <property type="match status" value="1"/>
</dbReference>
<reference evidence="11" key="1">
    <citation type="submission" date="2021-03" db="EMBL/GenBank/DDBJ databases">
        <title>Acanthopleuribacteraceae sp. M133.</title>
        <authorList>
            <person name="Wang G."/>
        </authorList>
    </citation>
    <scope>NUCLEOTIDE SEQUENCE</scope>
    <source>
        <strain evidence="11">M133</strain>
    </source>
</reference>
<feature type="compositionally biased region" description="Basic and acidic residues" evidence="9">
    <location>
        <begin position="1"/>
        <end position="15"/>
    </location>
</feature>
<feature type="region of interest" description="Disordered" evidence="9">
    <location>
        <begin position="58"/>
        <end position="91"/>
    </location>
</feature>
<dbReference type="GO" id="GO:0015344">
    <property type="term" value="F:siderophore uptake transmembrane transporter activity"/>
    <property type="evidence" value="ECO:0007669"/>
    <property type="project" value="TreeGrafter"/>
</dbReference>
<evidence type="ECO:0000256" key="6">
    <source>
        <dbReference type="ARBA" id="ARBA00023136"/>
    </source>
</evidence>
<keyword evidence="5" id="KW-0732">Signal</keyword>
<feature type="region of interest" description="Disordered" evidence="9">
    <location>
        <begin position="1"/>
        <end position="32"/>
    </location>
</feature>
<evidence type="ECO:0000256" key="2">
    <source>
        <dbReference type="ARBA" id="ARBA00022448"/>
    </source>
</evidence>
<dbReference type="PROSITE" id="PS52016">
    <property type="entry name" value="TONB_DEPENDENT_REC_3"/>
    <property type="match status" value="1"/>
</dbReference>
<evidence type="ECO:0000259" key="10">
    <source>
        <dbReference type="Pfam" id="PF07715"/>
    </source>
</evidence>
<dbReference type="SUPFAM" id="SSF56935">
    <property type="entry name" value="Porins"/>
    <property type="match status" value="1"/>
</dbReference>
<keyword evidence="3 8" id="KW-1134">Transmembrane beta strand</keyword>
<evidence type="ECO:0000256" key="1">
    <source>
        <dbReference type="ARBA" id="ARBA00004571"/>
    </source>
</evidence>
<keyword evidence="12" id="KW-1185">Reference proteome</keyword>
<dbReference type="PANTHER" id="PTHR30069">
    <property type="entry name" value="TONB-DEPENDENT OUTER MEMBRANE RECEPTOR"/>
    <property type="match status" value="1"/>
</dbReference>
<evidence type="ECO:0000313" key="11">
    <source>
        <dbReference type="EMBL" id="QTD50036.1"/>
    </source>
</evidence>
<dbReference type="GO" id="GO:0044718">
    <property type="term" value="P:siderophore transmembrane transport"/>
    <property type="evidence" value="ECO:0007669"/>
    <property type="project" value="TreeGrafter"/>
</dbReference>
<dbReference type="Gene3D" id="2.170.130.10">
    <property type="entry name" value="TonB-dependent receptor, plug domain"/>
    <property type="match status" value="1"/>
</dbReference>
<keyword evidence="4 8" id="KW-0812">Transmembrane</keyword>
<evidence type="ECO:0000256" key="5">
    <source>
        <dbReference type="ARBA" id="ARBA00022729"/>
    </source>
</evidence>
<evidence type="ECO:0000256" key="9">
    <source>
        <dbReference type="SAM" id="MobiDB-lite"/>
    </source>
</evidence>
<evidence type="ECO:0000256" key="3">
    <source>
        <dbReference type="ARBA" id="ARBA00022452"/>
    </source>
</evidence>
<evidence type="ECO:0000256" key="8">
    <source>
        <dbReference type="PROSITE-ProRule" id="PRU01360"/>
    </source>
</evidence>
<organism evidence="11 12">
    <name type="scientific">Sulfidibacter corallicola</name>
    <dbReference type="NCBI Taxonomy" id="2818388"/>
    <lineage>
        <taxon>Bacteria</taxon>
        <taxon>Pseudomonadati</taxon>
        <taxon>Acidobacteriota</taxon>
        <taxon>Holophagae</taxon>
        <taxon>Acanthopleuribacterales</taxon>
        <taxon>Acanthopleuribacteraceae</taxon>
        <taxon>Sulfidibacter</taxon>
    </lineage>
</organism>
<dbReference type="GO" id="GO:0009279">
    <property type="term" value="C:cell outer membrane"/>
    <property type="evidence" value="ECO:0007669"/>
    <property type="project" value="UniProtKB-SubCell"/>
</dbReference>
<comment type="similarity">
    <text evidence="8">Belongs to the TonB-dependent receptor family.</text>
</comment>
<dbReference type="InterPro" id="IPR037066">
    <property type="entry name" value="Plug_dom_sf"/>
</dbReference>
<evidence type="ECO:0000256" key="4">
    <source>
        <dbReference type="ARBA" id="ARBA00022692"/>
    </source>
</evidence>
<dbReference type="InterPro" id="IPR039426">
    <property type="entry name" value="TonB-dep_rcpt-like"/>
</dbReference>
<keyword evidence="2 8" id="KW-0813">Transport</keyword>
<gene>
    <name evidence="11" type="ORF">J3U87_31010</name>
</gene>
<name>A0A8A4TJD8_SULCO</name>
<dbReference type="EMBL" id="CP071793">
    <property type="protein sequence ID" value="QTD50036.1"/>
    <property type="molecule type" value="Genomic_DNA"/>
</dbReference>
<keyword evidence="11" id="KW-0675">Receptor</keyword>
<feature type="domain" description="TonB-dependent receptor plug" evidence="10">
    <location>
        <begin position="86"/>
        <end position="195"/>
    </location>
</feature>
<keyword evidence="6 8" id="KW-0472">Membrane</keyword>
<dbReference type="PANTHER" id="PTHR30069:SF29">
    <property type="entry name" value="HEMOGLOBIN AND HEMOGLOBIN-HAPTOGLOBIN-BINDING PROTEIN 1-RELATED"/>
    <property type="match status" value="1"/>
</dbReference>
<dbReference type="Proteomes" id="UP000663929">
    <property type="component" value="Chromosome"/>
</dbReference>
<accession>A0A8A4TJD8</accession>